<proteinExistence type="predicted"/>
<evidence type="ECO:0000313" key="3">
    <source>
        <dbReference type="Proteomes" id="UP000688137"/>
    </source>
</evidence>
<evidence type="ECO:0000256" key="1">
    <source>
        <dbReference type="SAM" id="Coils"/>
    </source>
</evidence>
<dbReference type="AlphaFoldDB" id="A0A8S1QWS9"/>
<accession>A0A8S1QWS9</accession>
<feature type="coiled-coil region" evidence="1">
    <location>
        <begin position="161"/>
        <end position="192"/>
    </location>
</feature>
<organism evidence="2 3">
    <name type="scientific">Paramecium primaurelia</name>
    <dbReference type="NCBI Taxonomy" id="5886"/>
    <lineage>
        <taxon>Eukaryota</taxon>
        <taxon>Sar</taxon>
        <taxon>Alveolata</taxon>
        <taxon>Ciliophora</taxon>
        <taxon>Intramacronucleata</taxon>
        <taxon>Oligohymenophorea</taxon>
        <taxon>Peniculida</taxon>
        <taxon>Parameciidae</taxon>
        <taxon>Paramecium</taxon>
    </lineage>
</organism>
<protein>
    <submittedName>
        <fullName evidence="2">Uncharacterized protein</fullName>
    </submittedName>
</protein>
<name>A0A8S1QWS9_PARPR</name>
<keyword evidence="3" id="KW-1185">Reference proteome</keyword>
<dbReference type="EMBL" id="CAJJDM010000314">
    <property type="protein sequence ID" value="CAD8119314.1"/>
    <property type="molecule type" value="Genomic_DNA"/>
</dbReference>
<evidence type="ECO:0000313" key="2">
    <source>
        <dbReference type="EMBL" id="CAD8119314.1"/>
    </source>
</evidence>
<comment type="caution">
    <text evidence="2">The sequence shown here is derived from an EMBL/GenBank/DDBJ whole genome shotgun (WGS) entry which is preliminary data.</text>
</comment>
<reference evidence="2" key="1">
    <citation type="submission" date="2021-01" db="EMBL/GenBank/DDBJ databases">
        <authorList>
            <consortium name="Genoscope - CEA"/>
            <person name="William W."/>
        </authorList>
    </citation>
    <scope>NUCLEOTIDE SEQUENCE</scope>
</reference>
<keyword evidence="1" id="KW-0175">Coiled coil</keyword>
<sequence length="444" mass="53914">MINQIFNNQQIYLKKYQLKEMQLYNYKKQSLKYQRFYLQMIIIIKIKQNLLRIFKNSLIKLKNINVKQIYLIRLQHYFNNILIIQIKYNQKFKIKFQINKNKYKFNIRIYQNYQMIILQHLIIKLNKLRNIVIFLNWRWIQQNQMNQIQIQQKTNIQNQMSKQLDEKHQQSQQLLKEQQDKYQKQIDDINLKLQSNEKLNLNLKINLIQKLKKQSIQKIKMKKMNQILLRILKIKKTKKLQKLLKDQIKRNQNYKQSKNNLIKLIKKSYKKKNNQNQTQRKQQLQQCPKTLQFSVTYKGVNCQVTEGGKVVSVLVVVVTIIVFVNKQFQRLGKYCLHSKFSVQHQICLLELDLEILYQKIIIKMQESYMIRQDGYTYSHHNKDVKMQMVINYHLHIQLMIESQWKQVLNISILNGPDTSISQELYPCVYIYQSSKVKILDNIPN</sequence>
<dbReference type="Proteomes" id="UP000688137">
    <property type="component" value="Unassembled WGS sequence"/>
</dbReference>
<gene>
    <name evidence="2" type="ORF">PPRIM_AZ9-3.1.T3050001</name>
</gene>